<dbReference type="InterPro" id="IPR025421">
    <property type="entry name" value="DUF4148"/>
</dbReference>
<organism evidence="3">
    <name type="scientific">Burkholderia ubonensis subsp. mesacidophila</name>
    <dbReference type="NCBI Taxonomy" id="265293"/>
    <lineage>
        <taxon>Bacteria</taxon>
        <taxon>Pseudomonadati</taxon>
        <taxon>Pseudomonadota</taxon>
        <taxon>Betaproteobacteria</taxon>
        <taxon>Burkholderiales</taxon>
        <taxon>Burkholderiaceae</taxon>
        <taxon>Burkholderia</taxon>
        <taxon>Burkholderia cepacia complex</taxon>
    </lineage>
</organism>
<evidence type="ECO:0000256" key="1">
    <source>
        <dbReference type="SAM" id="MobiDB-lite"/>
    </source>
</evidence>
<reference evidence="3" key="1">
    <citation type="submission" date="2017-01" db="EMBL/GenBank/DDBJ databases">
        <title>Whole-Genome Shotgun Sequencing of Two beta-Proteobacterial Species in Search of the Bulgecin Biosynthetic Cluster.</title>
        <authorList>
            <person name="Horsman M.E."/>
            <person name="Marous D.R."/>
            <person name="Li R."/>
            <person name="Oliver R.A."/>
            <person name="Byun B."/>
            <person name="Emrich S.J."/>
            <person name="Boggess B."/>
            <person name="Townsend C.A."/>
            <person name="Mobashery S."/>
        </authorList>
    </citation>
    <scope>NUCLEOTIDE SEQUENCE [LARGE SCALE GENOMIC DNA]</scope>
    <source>
        <strain evidence="3">ATCC 31433</strain>
    </source>
</reference>
<keyword evidence="2" id="KW-0732">Signal</keyword>
<dbReference type="Pfam" id="PF13663">
    <property type="entry name" value="DUF4148"/>
    <property type="match status" value="1"/>
</dbReference>
<evidence type="ECO:0008006" key="4">
    <source>
        <dbReference type="Google" id="ProtNLM"/>
    </source>
</evidence>
<feature type="region of interest" description="Disordered" evidence="1">
    <location>
        <begin position="68"/>
        <end position="108"/>
    </location>
</feature>
<dbReference type="AlphaFoldDB" id="A0A2A4EX69"/>
<protein>
    <recommendedName>
        <fullName evidence="4">DUF4148 domain-containing protein</fullName>
    </recommendedName>
</protein>
<dbReference type="EMBL" id="MTZU01000117">
    <property type="protein sequence ID" value="PCE24746.1"/>
    <property type="molecule type" value="Genomic_DNA"/>
</dbReference>
<sequence>MKSFVSATIAALILAAPALSFAQQADHAPTRAEVEAELARLEAAGYRPAADHTRYPPNIQAAQRRVDQQQVVQTSAPVAAGFGSETRTATESGRPAMTSGRDALYRRH</sequence>
<proteinExistence type="predicted"/>
<dbReference type="Proteomes" id="UP000217994">
    <property type="component" value="Unassembled WGS sequence"/>
</dbReference>
<feature type="chain" id="PRO_5013172795" description="DUF4148 domain-containing protein" evidence="2">
    <location>
        <begin position="23"/>
        <end position="108"/>
    </location>
</feature>
<comment type="caution">
    <text evidence="3">The sequence shown here is derived from an EMBL/GenBank/DDBJ whole genome shotgun (WGS) entry which is preliminary data.</text>
</comment>
<dbReference type="GeneID" id="69000005"/>
<name>A0A2A4EX69_9BURK</name>
<dbReference type="RefSeq" id="WP_084903029.1">
    <property type="nucleotide sequence ID" value="NZ_CP020737.1"/>
</dbReference>
<evidence type="ECO:0000313" key="3">
    <source>
        <dbReference type="EMBL" id="PCE24746.1"/>
    </source>
</evidence>
<accession>A0A2A4EX69</accession>
<evidence type="ECO:0000256" key="2">
    <source>
        <dbReference type="SAM" id="SignalP"/>
    </source>
</evidence>
<feature type="signal peptide" evidence="2">
    <location>
        <begin position="1"/>
        <end position="22"/>
    </location>
</feature>
<gene>
    <name evidence="3" type="ORF">BZL54_32245</name>
</gene>